<dbReference type="EMBL" id="BAABIG010000039">
    <property type="protein sequence ID" value="GAA4806518.1"/>
    <property type="molecule type" value="Genomic_DNA"/>
</dbReference>
<dbReference type="Gene3D" id="1.25.40.10">
    <property type="entry name" value="Tetratricopeptide repeat domain"/>
    <property type="match status" value="1"/>
</dbReference>
<evidence type="ECO:0000313" key="2">
    <source>
        <dbReference type="Proteomes" id="UP001501265"/>
    </source>
</evidence>
<dbReference type="Proteomes" id="UP001501265">
    <property type="component" value="Unassembled WGS sequence"/>
</dbReference>
<protein>
    <recommendedName>
        <fullName evidence="3">Tetratricopeptide repeat protein</fullName>
    </recommendedName>
</protein>
<reference evidence="2" key="1">
    <citation type="journal article" date="2019" name="Int. J. Syst. Evol. Microbiol.">
        <title>The Global Catalogue of Microorganisms (GCM) 10K type strain sequencing project: providing services to taxonomists for standard genome sequencing and annotation.</title>
        <authorList>
            <consortium name="The Broad Institute Genomics Platform"/>
            <consortium name="The Broad Institute Genome Sequencing Center for Infectious Disease"/>
            <person name="Wu L."/>
            <person name="Ma J."/>
        </authorList>
    </citation>
    <scope>NUCLEOTIDE SEQUENCE [LARGE SCALE GENOMIC DNA]</scope>
    <source>
        <strain evidence="2">JCM 18081</strain>
    </source>
</reference>
<evidence type="ECO:0008006" key="3">
    <source>
        <dbReference type="Google" id="ProtNLM"/>
    </source>
</evidence>
<sequence>MPEEAERPGSRHTLGTWRIRRRFRHWQRPKSRDWPDVYEDIARLTRALGRRHPDTLAGRSRVLMWLTDEGRHAEAVRLAEAEVADSVAEFGTDDPGTLRRRRSLAWYRRRAGDLDGAVAEARAVERDSVRVLGPGHADTHRCRAALGRFLAENGEPAEGVRLLRALYAESLALGRQRRSETRSVRDALVAALESHGDLREALDLLDEEIAAERGTVHGVDENLGDHEMKRLREWRGRLVAKLVSR</sequence>
<proteinExistence type="predicted"/>
<dbReference type="InterPro" id="IPR011990">
    <property type="entry name" value="TPR-like_helical_dom_sf"/>
</dbReference>
<dbReference type="SUPFAM" id="SSF48452">
    <property type="entry name" value="TPR-like"/>
    <property type="match status" value="1"/>
</dbReference>
<organism evidence="1 2">
    <name type="scientific">Streptomyces ziwulingensis</name>
    <dbReference type="NCBI Taxonomy" id="1045501"/>
    <lineage>
        <taxon>Bacteria</taxon>
        <taxon>Bacillati</taxon>
        <taxon>Actinomycetota</taxon>
        <taxon>Actinomycetes</taxon>
        <taxon>Kitasatosporales</taxon>
        <taxon>Streptomycetaceae</taxon>
        <taxon>Streptomyces</taxon>
    </lineage>
</organism>
<keyword evidence="2" id="KW-1185">Reference proteome</keyword>
<dbReference type="RefSeq" id="WP_345621284.1">
    <property type="nucleotide sequence ID" value="NZ_BAABIG010000039.1"/>
</dbReference>
<gene>
    <name evidence="1" type="ORF">GCM10023220_40700</name>
</gene>
<comment type="caution">
    <text evidence="1">The sequence shown here is derived from an EMBL/GenBank/DDBJ whole genome shotgun (WGS) entry which is preliminary data.</text>
</comment>
<accession>A0ABP9C8R7</accession>
<evidence type="ECO:0000313" key="1">
    <source>
        <dbReference type="EMBL" id="GAA4806518.1"/>
    </source>
</evidence>
<name>A0ABP9C8R7_9ACTN</name>